<sequence>PKSYTLPKTNLTPNSPKPLLHYKNTFLTKTGHVDAALAYDTFARNGWDVQWVTTYGRTQKAHYHPATHEVMVVLSGPGTIRWGVSDLDPYMQEHARDELDPKEKGNGGFEMQVQVGDCFVIPAGVAHKSFDDAAASLEPTCLTGGGAHRIEAEDPRGFVAALQVEGFTMMGAYPRGFTWGWAEGGEHVGDFESVWGVENPQLDPVCGGKGGIGAFWEGCDGVDQPVAGKAGE</sequence>
<dbReference type="STRING" id="1450537.A0A395HNE3"/>
<dbReference type="OrthoDB" id="2446447at2759"/>
<evidence type="ECO:0000313" key="3">
    <source>
        <dbReference type="Proteomes" id="UP000248961"/>
    </source>
</evidence>
<dbReference type="InterPro" id="IPR011051">
    <property type="entry name" value="RmlC_Cupin_sf"/>
</dbReference>
<dbReference type="GeneID" id="37196298"/>
<protein>
    <recommendedName>
        <fullName evidence="1">Cupin type-1 domain-containing protein</fullName>
    </recommendedName>
</protein>
<organism evidence="2 3">
    <name type="scientific">Aspergillus homomorphus (strain CBS 101889)</name>
    <dbReference type="NCBI Taxonomy" id="1450537"/>
    <lineage>
        <taxon>Eukaryota</taxon>
        <taxon>Fungi</taxon>
        <taxon>Dikarya</taxon>
        <taxon>Ascomycota</taxon>
        <taxon>Pezizomycotina</taxon>
        <taxon>Eurotiomycetes</taxon>
        <taxon>Eurotiomycetidae</taxon>
        <taxon>Eurotiales</taxon>
        <taxon>Aspergillaceae</taxon>
        <taxon>Aspergillus</taxon>
        <taxon>Aspergillus subgen. Circumdati</taxon>
    </lineage>
</organism>
<dbReference type="VEuPathDB" id="FungiDB:BO97DRAFT_352063"/>
<dbReference type="PANTHER" id="PTHR36448:SF3">
    <property type="entry name" value="CUPIN TYPE-2 DOMAIN-CONTAINING PROTEIN"/>
    <property type="match status" value="1"/>
</dbReference>
<dbReference type="Proteomes" id="UP000248961">
    <property type="component" value="Unassembled WGS sequence"/>
</dbReference>
<dbReference type="Gene3D" id="2.60.120.10">
    <property type="entry name" value="Jelly Rolls"/>
    <property type="match status" value="1"/>
</dbReference>
<dbReference type="CDD" id="cd02219">
    <property type="entry name" value="cupin_YjlB-like"/>
    <property type="match status" value="1"/>
</dbReference>
<feature type="domain" description="Cupin type-1" evidence="1">
    <location>
        <begin position="61"/>
        <end position="127"/>
    </location>
</feature>
<proteinExistence type="predicted"/>
<dbReference type="RefSeq" id="XP_025548434.1">
    <property type="nucleotide sequence ID" value="XM_025692009.1"/>
</dbReference>
<dbReference type="EMBL" id="KZ824305">
    <property type="protein sequence ID" value="RAL09280.1"/>
    <property type="molecule type" value="Genomic_DNA"/>
</dbReference>
<dbReference type="SUPFAM" id="SSF51182">
    <property type="entry name" value="RmlC-like cupins"/>
    <property type="match status" value="1"/>
</dbReference>
<gene>
    <name evidence="2" type="ORF">BO97DRAFT_352063</name>
</gene>
<evidence type="ECO:0000259" key="1">
    <source>
        <dbReference type="Pfam" id="PF00190"/>
    </source>
</evidence>
<name>A0A395HNE3_ASPHC</name>
<keyword evidence="3" id="KW-1185">Reference proteome</keyword>
<feature type="non-terminal residue" evidence="2">
    <location>
        <position position="1"/>
    </location>
</feature>
<evidence type="ECO:0000313" key="2">
    <source>
        <dbReference type="EMBL" id="RAL09280.1"/>
    </source>
</evidence>
<dbReference type="InterPro" id="IPR006045">
    <property type="entry name" value="Cupin_1"/>
</dbReference>
<dbReference type="AlphaFoldDB" id="A0A395HNE3"/>
<reference evidence="2 3" key="1">
    <citation type="submission" date="2018-02" db="EMBL/GenBank/DDBJ databases">
        <title>The genomes of Aspergillus section Nigri reveals drivers in fungal speciation.</title>
        <authorList>
            <consortium name="DOE Joint Genome Institute"/>
            <person name="Vesth T.C."/>
            <person name="Nybo J."/>
            <person name="Theobald S."/>
            <person name="Brandl J."/>
            <person name="Frisvad J.C."/>
            <person name="Nielsen K.F."/>
            <person name="Lyhne E.K."/>
            <person name="Kogle M.E."/>
            <person name="Kuo A."/>
            <person name="Riley R."/>
            <person name="Clum A."/>
            <person name="Nolan M."/>
            <person name="Lipzen A."/>
            <person name="Salamov A."/>
            <person name="Henrissat B."/>
            <person name="Wiebenga A."/>
            <person name="De vries R.P."/>
            <person name="Grigoriev I.V."/>
            <person name="Mortensen U.H."/>
            <person name="Andersen M.R."/>
            <person name="Baker S.E."/>
        </authorList>
    </citation>
    <scope>NUCLEOTIDE SEQUENCE [LARGE SCALE GENOMIC DNA]</scope>
    <source>
        <strain evidence="2 3">CBS 101889</strain>
    </source>
</reference>
<dbReference type="Pfam" id="PF00190">
    <property type="entry name" value="Cupin_1"/>
    <property type="match status" value="1"/>
</dbReference>
<accession>A0A395HNE3</accession>
<dbReference type="InterPro" id="IPR014710">
    <property type="entry name" value="RmlC-like_jellyroll"/>
</dbReference>
<dbReference type="InterPro" id="IPR047121">
    <property type="entry name" value="YjiB-like"/>
</dbReference>
<dbReference type="PANTHER" id="PTHR36448">
    <property type="entry name" value="BLR7373 PROTEIN"/>
    <property type="match status" value="1"/>
</dbReference>